<dbReference type="InterPro" id="IPR001647">
    <property type="entry name" value="HTH_TetR"/>
</dbReference>
<proteinExistence type="predicted"/>
<name>A0ABU2JZV4_9ACTN</name>
<dbReference type="Gene3D" id="1.10.10.60">
    <property type="entry name" value="Homeodomain-like"/>
    <property type="match status" value="1"/>
</dbReference>
<keyword evidence="7" id="KW-1185">Reference proteome</keyword>
<reference evidence="7" key="1">
    <citation type="submission" date="2023-07" db="EMBL/GenBank/DDBJ databases">
        <title>30 novel species of actinomycetes from the DSMZ collection.</title>
        <authorList>
            <person name="Nouioui I."/>
        </authorList>
    </citation>
    <scope>NUCLEOTIDE SEQUENCE [LARGE SCALE GENOMIC DNA]</scope>
    <source>
        <strain evidence="7">DSM 44915</strain>
    </source>
</reference>
<dbReference type="EMBL" id="JAVREO010000028">
    <property type="protein sequence ID" value="MDT0270528.1"/>
    <property type="molecule type" value="Genomic_DNA"/>
</dbReference>
<comment type="caution">
    <text evidence="6">The sequence shown here is derived from an EMBL/GenBank/DDBJ whole genome shotgun (WGS) entry which is preliminary data.</text>
</comment>
<evidence type="ECO:0000256" key="2">
    <source>
        <dbReference type="ARBA" id="ARBA00023125"/>
    </source>
</evidence>
<sequence length="226" mass="24128">MTTEVIWTRARASRKGPRPAHSLDDIARAAVALADAKGLAAVSIRAVAAELGAGAASLYRYIASKTDLHDLMVDRVAAEYDLPAEPTGDWVADLTLVAERGRAAYRRHPWAAQLSAEASWGPRVQDYLEFLLAALEPTGLDIPERVDFVALLNNWVANFAQHEGQPPDGDAAAARAAHLASIAADPSRPHLAGAMAALLRADPADAHPDLLFRRGLDRLFHGIAPG</sequence>
<evidence type="ECO:0000313" key="6">
    <source>
        <dbReference type="EMBL" id="MDT0270528.1"/>
    </source>
</evidence>
<keyword evidence="1" id="KW-0805">Transcription regulation</keyword>
<dbReference type="PROSITE" id="PS50977">
    <property type="entry name" value="HTH_TETR_2"/>
    <property type="match status" value="1"/>
</dbReference>
<dbReference type="InterPro" id="IPR036271">
    <property type="entry name" value="Tet_transcr_reg_TetR-rel_C_sf"/>
</dbReference>
<evidence type="ECO:0000256" key="3">
    <source>
        <dbReference type="ARBA" id="ARBA00023163"/>
    </source>
</evidence>
<dbReference type="Pfam" id="PF00440">
    <property type="entry name" value="TetR_N"/>
    <property type="match status" value="1"/>
</dbReference>
<protein>
    <submittedName>
        <fullName evidence="6">TetR/AcrR family transcriptional regulator</fullName>
    </submittedName>
</protein>
<dbReference type="SUPFAM" id="SSF48498">
    <property type="entry name" value="Tetracyclin repressor-like, C-terminal domain"/>
    <property type="match status" value="1"/>
</dbReference>
<dbReference type="SUPFAM" id="SSF46689">
    <property type="entry name" value="Homeodomain-like"/>
    <property type="match status" value="1"/>
</dbReference>
<dbReference type="Pfam" id="PF02909">
    <property type="entry name" value="TetR_C_1"/>
    <property type="match status" value="1"/>
</dbReference>
<dbReference type="PANTHER" id="PTHR30055:SF151">
    <property type="entry name" value="TRANSCRIPTIONAL REGULATORY PROTEIN"/>
    <property type="match status" value="1"/>
</dbReference>
<gene>
    <name evidence="6" type="ORF">RM844_30075</name>
</gene>
<organism evidence="6 7">
    <name type="scientific">Streptomyces chisholmiae</name>
    <dbReference type="NCBI Taxonomy" id="3075540"/>
    <lineage>
        <taxon>Bacteria</taxon>
        <taxon>Bacillati</taxon>
        <taxon>Actinomycetota</taxon>
        <taxon>Actinomycetes</taxon>
        <taxon>Kitasatosporales</taxon>
        <taxon>Streptomycetaceae</taxon>
        <taxon>Streptomyces</taxon>
    </lineage>
</organism>
<dbReference type="InterPro" id="IPR009057">
    <property type="entry name" value="Homeodomain-like_sf"/>
</dbReference>
<dbReference type="Proteomes" id="UP001183410">
    <property type="component" value="Unassembled WGS sequence"/>
</dbReference>
<dbReference type="Gene3D" id="1.10.357.10">
    <property type="entry name" value="Tetracycline Repressor, domain 2"/>
    <property type="match status" value="1"/>
</dbReference>
<keyword evidence="3" id="KW-0804">Transcription</keyword>
<dbReference type="InterPro" id="IPR004111">
    <property type="entry name" value="Repressor_TetR_C"/>
</dbReference>
<keyword evidence="2 4" id="KW-0238">DNA-binding</keyword>
<dbReference type="RefSeq" id="WP_311670593.1">
    <property type="nucleotide sequence ID" value="NZ_JAVREO010000028.1"/>
</dbReference>
<dbReference type="InterPro" id="IPR050109">
    <property type="entry name" value="HTH-type_TetR-like_transc_reg"/>
</dbReference>
<evidence type="ECO:0000256" key="4">
    <source>
        <dbReference type="PROSITE-ProRule" id="PRU00335"/>
    </source>
</evidence>
<evidence type="ECO:0000256" key="1">
    <source>
        <dbReference type="ARBA" id="ARBA00023015"/>
    </source>
</evidence>
<feature type="domain" description="HTH tetR-type" evidence="5">
    <location>
        <begin position="20"/>
        <end position="80"/>
    </location>
</feature>
<evidence type="ECO:0000259" key="5">
    <source>
        <dbReference type="PROSITE" id="PS50977"/>
    </source>
</evidence>
<feature type="DNA-binding region" description="H-T-H motif" evidence="4">
    <location>
        <begin position="43"/>
        <end position="62"/>
    </location>
</feature>
<dbReference type="PANTHER" id="PTHR30055">
    <property type="entry name" value="HTH-TYPE TRANSCRIPTIONAL REGULATOR RUTR"/>
    <property type="match status" value="1"/>
</dbReference>
<accession>A0ABU2JZV4</accession>
<evidence type="ECO:0000313" key="7">
    <source>
        <dbReference type="Proteomes" id="UP001183410"/>
    </source>
</evidence>